<protein>
    <submittedName>
        <fullName evidence="5">Class I SAM-dependent methyltransferase</fullName>
    </submittedName>
</protein>
<keyword evidence="3" id="KW-0949">S-adenosyl-L-methionine</keyword>
<sequence>MPDSIISLYQRHSEEWDRLRGRSLFERPWLDRFLALIGPAPEIIDLGCGSGEPLAAYLIGRGVAMTGIDSAPALIALCRQRFAAHRWIVADMRALPVTATFDGILAWDSFFHLNHDDQRRMFASFGRLAKPGAPLLFTSGPSHGKAIGNMWGEPVYHASLSSDEYHARLSENGFTVIDHRIEDPECGKHTVWLARRLTDQA</sequence>
<keyword evidence="2" id="KW-0808">Transferase</keyword>
<dbReference type="GO" id="GO:0008168">
    <property type="term" value="F:methyltransferase activity"/>
    <property type="evidence" value="ECO:0007669"/>
    <property type="project" value="UniProtKB-KW"/>
</dbReference>
<gene>
    <name evidence="5" type="ORF">KEC16_00565</name>
</gene>
<dbReference type="GO" id="GO:0032259">
    <property type="term" value="P:methylation"/>
    <property type="evidence" value="ECO:0007669"/>
    <property type="project" value="UniProtKB-KW"/>
</dbReference>
<dbReference type="Proteomes" id="UP000680714">
    <property type="component" value="Unassembled WGS sequence"/>
</dbReference>
<dbReference type="PANTHER" id="PTHR43464">
    <property type="entry name" value="METHYLTRANSFERASE"/>
    <property type="match status" value="1"/>
</dbReference>
<evidence type="ECO:0000256" key="1">
    <source>
        <dbReference type="ARBA" id="ARBA00022603"/>
    </source>
</evidence>
<dbReference type="SUPFAM" id="SSF53335">
    <property type="entry name" value="S-adenosyl-L-methionine-dependent methyltransferases"/>
    <property type="match status" value="1"/>
</dbReference>
<evidence type="ECO:0000313" key="5">
    <source>
        <dbReference type="EMBL" id="MBR9970202.1"/>
    </source>
</evidence>
<organism evidence="5 6">
    <name type="scientific">Magnetospirillum sulfuroxidans</name>
    <dbReference type="NCBI Taxonomy" id="611300"/>
    <lineage>
        <taxon>Bacteria</taxon>
        <taxon>Pseudomonadati</taxon>
        <taxon>Pseudomonadota</taxon>
        <taxon>Alphaproteobacteria</taxon>
        <taxon>Rhodospirillales</taxon>
        <taxon>Rhodospirillaceae</taxon>
        <taxon>Magnetospirillum</taxon>
    </lineage>
</organism>
<proteinExistence type="predicted"/>
<dbReference type="InterPro" id="IPR029063">
    <property type="entry name" value="SAM-dependent_MTases_sf"/>
</dbReference>
<evidence type="ECO:0000256" key="2">
    <source>
        <dbReference type="ARBA" id="ARBA00022679"/>
    </source>
</evidence>
<keyword evidence="1 5" id="KW-0489">Methyltransferase</keyword>
<dbReference type="PANTHER" id="PTHR43464:SF19">
    <property type="entry name" value="UBIQUINONE BIOSYNTHESIS O-METHYLTRANSFERASE, MITOCHONDRIAL"/>
    <property type="match status" value="1"/>
</dbReference>
<evidence type="ECO:0000259" key="4">
    <source>
        <dbReference type="Pfam" id="PF13649"/>
    </source>
</evidence>
<evidence type="ECO:0000313" key="6">
    <source>
        <dbReference type="Proteomes" id="UP000680714"/>
    </source>
</evidence>
<accession>A0ABS5I709</accession>
<dbReference type="InterPro" id="IPR041698">
    <property type="entry name" value="Methyltransf_25"/>
</dbReference>
<evidence type="ECO:0000256" key="3">
    <source>
        <dbReference type="ARBA" id="ARBA00022691"/>
    </source>
</evidence>
<reference evidence="5 6" key="1">
    <citation type="submission" date="2021-04" db="EMBL/GenBank/DDBJ databases">
        <title>Magnetospirillum sulfuroxidans sp. nov., a facultative chemolithoautotrophic sulfur-oxidizing alphaproteobacterium isolated from freshwater sediment and proposals for Paramagetospirillum gen. nov., and Magnetospirillaceae fam. nov.</title>
        <authorList>
            <person name="Koziaeva V."/>
            <person name="Geelhoed J.S."/>
            <person name="Sorokin D.Y."/>
            <person name="Grouzdev D.S."/>
        </authorList>
    </citation>
    <scope>NUCLEOTIDE SEQUENCE [LARGE SCALE GENOMIC DNA]</scope>
    <source>
        <strain evidence="5 6">J10</strain>
    </source>
</reference>
<name>A0ABS5I709_9PROT</name>
<feature type="domain" description="Methyltransferase" evidence="4">
    <location>
        <begin position="43"/>
        <end position="132"/>
    </location>
</feature>
<keyword evidence="6" id="KW-1185">Reference proteome</keyword>
<dbReference type="RefSeq" id="WP_211545714.1">
    <property type="nucleotide sequence ID" value="NZ_JAGTUF010000001.1"/>
</dbReference>
<dbReference type="Pfam" id="PF13649">
    <property type="entry name" value="Methyltransf_25"/>
    <property type="match status" value="1"/>
</dbReference>
<comment type="caution">
    <text evidence="5">The sequence shown here is derived from an EMBL/GenBank/DDBJ whole genome shotgun (WGS) entry which is preliminary data.</text>
</comment>
<dbReference type="CDD" id="cd02440">
    <property type="entry name" value="AdoMet_MTases"/>
    <property type="match status" value="1"/>
</dbReference>
<dbReference type="Gene3D" id="3.40.50.150">
    <property type="entry name" value="Vaccinia Virus protein VP39"/>
    <property type="match status" value="1"/>
</dbReference>
<dbReference type="EMBL" id="JAGTUF010000001">
    <property type="protein sequence ID" value="MBR9970202.1"/>
    <property type="molecule type" value="Genomic_DNA"/>
</dbReference>